<evidence type="ECO:0000256" key="6">
    <source>
        <dbReference type="ARBA" id="ARBA00023136"/>
    </source>
</evidence>
<evidence type="ECO:0000256" key="2">
    <source>
        <dbReference type="ARBA" id="ARBA00022448"/>
    </source>
</evidence>
<feature type="transmembrane region" description="Helical" evidence="7">
    <location>
        <begin position="95"/>
        <end position="122"/>
    </location>
</feature>
<dbReference type="EMBL" id="JBOK01000008">
    <property type="protein sequence ID" value="EXU80305.1"/>
    <property type="molecule type" value="Genomic_DNA"/>
</dbReference>
<dbReference type="SUPFAM" id="SSF103473">
    <property type="entry name" value="MFS general substrate transporter"/>
    <property type="match status" value="1"/>
</dbReference>
<dbReference type="GO" id="GO:0005886">
    <property type="term" value="C:plasma membrane"/>
    <property type="evidence" value="ECO:0007669"/>
    <property type="project" value="UniProtKB-SubCell"/>
</dbReference>
<evidence type="ECO:0000256" key="3">
    <source>
        <dbReference type="ARBA" id="ARBA00022475"/>
    </source>
</evidence>
<evidence type="ECO:0000256" key="4">
    <source>
        <dbReference type="ARBA" id="ARBA00022692"/>
    </source>
</evidence>
<evidence type="ECO:0000256" key="7">
    <source>
        <dbReference type="SAM" id="Phobius"/>
    </source>
</evidence>
<keyword evidence="2" id="KW-0813">Transport</keyword>
<sequence>MSDHTPQFGLLRQRRFGPFFATQFLGAANDNLFKFALTVLVTYQLQVAWLPPSVAGLVIGALFILPFVLLSATAGQLADRMDKAVLMRRVKDCEIAIMAVALLGFVLQWPALLLLCLVGMGVHSTFFGPAKFAYLPQVLRPSELTGGNGMVEMGTFVAILLGNMVGGVLIATPEVGRIHVAASCLALALLGRWAAGAIPPQGTPAVVHRMNWNPWSETLANLRLARTDGLVFRAVLGISWMWFFGAVFLAEFPVLAKEVLHGSEQVAALLLVVFSLGVGTGALLCESLSRGRVEPGLVPLGALGMSVCSVDLWWTLQGLPPTAGMLGLADFWHAPGRWRVLLDLFGLSLAAGVYSVPLYALIQQRSPVTHRARIIAANNILNALFMVSSAVLAGALLAAGLTVPQLFLCLGAANAVFVALMCWRDPQYLRRSKHWLLRLAGRMQPPSA</sequence>
<gene>
    <name evidence="8" type="ORF">AX13_17180</name>
</gene>
<keyword evidence="8" id="KW-0808">Transferase</keyword>
<dbReference type="CDD" id="cd06173">
    <property type="entry name" value="MFS_MefA_like"/>
    <property type="match status" value="1"/>
</dbReference>
<evidence type="ECO:0000256" key="5">
    <source>
        <dbReference type="ARBA" id="ARBA00022989"/>
    </source>
</evidence>
<name>A0A014P2D2_9BURK</name>
<feature type="transmembrane region" description="Helical" evidence="7">
    <location>
        <begin position="374"/>
        <end position="399"/>
    </location>
</feature>
<evidence type="ECO:0000256" key="1">
    <source>
        <dbReference type="ARBA" id="ARBA00004651"/>
    </source>
</evidence>
<dbReference type="STRING" id="225991.MA05_00465"/>
<comment type="caution">
    <text evidence="8">The sequence shown here is derived from an EMBL/GenBank/DDBJ whole genome shotgun (WGS) entry which is preliminary data.</text>
</comment>
<dbReference type="PANTHER" id="PTHR43266:SF2">
    <property type="entry name" value="MAJOR FACILITATOR SUPERFAMILY (MFS) PROFILE DOMAIN-CONTAINING PROTEIN"/>
    <property type="match status" value="1"/>
</dbReference>
<dbReference type="Pfam" id="PF07690">
    <property type="entry name" value="MFS_1"/>
    <property type="match status" value="1"/>
</dbReference>
<dbReference type="Gene3D" id="1.20.1250.20">
    <property type="entry name" value="MFS general substrate transporter like domains"/>
    <property type="match status" value="1"/>
</dbReference>
<dbReference type="PATRIC" id="fig|1457173.3.peg.1680"/>
<dbReference type="GO" id="GO:0022857">
    <property type="term" value="F:transmembrane transporter activity"/>
    <property type="evidence" value="ECO:0007669"/>
    <property type="project" value="InterPro"/>
</dbReference>
<feature type="transmembrane region" description="Helical" evidence="7">
    <location>
        <begin position="230"/>
        <end position="254"/>
    </location>
</feature>
<feature type="transmembrane region" description="Helical" evidence="7">
    <location>
        <begin position="297"/>
        <end position="316"/>
    </location>
</feature>
<feature type="transmembrane region" description="Helical" evidence="7">
    <location>
        <begin position="266"/>
        <end position="285"/>
    </location>
</feature>
<feature type="transmembrane region" description="Helical" evidence="7">
    <location>
        <begin position="54"/>
        <end position="74"/>
    </location>
</feature>
<keyword evidence="9" id="KW-1185">Reference proteome</keyword>
<evidence type="ECO:0000313" key="8">
    <source>
        <dbReference type="EMBL" id="EXU80305.1"/>
    </source>
</evidence>
<dbReference type="Proteomes" id="UP000020766">
    <property type="component" value="Unassembled WGS sequence"/>
</dbReference>
<keyword evidence="6 7" id="KW-0472">Membrane</keyword>
<dbReference type="InterPro" id="IPR011701">
    <property type="entry name" value="MFS"/>
</dbReference>
<feature type="transmembrane region" description="Helical" evidence="7">
    <location>
        <begin position="405"/>
        <end position="423"/>
    </location>
</feature>
<dbReference type="InterPro" id="IPR036259">
    <property type="entry name" value="MFS_trans_sf"/>
</dbReference>
<comment type="subcellular location">
    <subcellularLocation>
        <location evidence="1">Cell membrane</location>
        <topology evidence="1">Multi-pass membrane protein</topology>
    </subcellularLocation>
</comment>
<feature type="transmembrane region" description="Helical" evidence="7">
    <location>
        <begin position="336"/>
        <end position="362"/>
    </location>
</feature>
<dbReference type="PANTHER" id="PTHR43266">
    <property type="entry name" value="MACROLIDE-EFFLUX PROTEIN"/>
    <property type="match status" value="1"/>
</dbReference>
<feature type="transmembrane region" description="Helical" evidence="7">
    <location>
        <begin position="153"/>
        <end position="171"/>
    </location>
</feature>
<reference evidence="8 9" key="1">
    <citation type="submission" date="2014-01" db="EMBL/GenBank/DDBJ databases">
        <title>Interspecies Systems Biology Uncovers Metabolites Affecting C. elegans Gene Expression and Life History Traits.</title>
        <authorList>
            <person name="Watson E."/>
            <person name="Macneil L.T."/>
            <person name="Ritter A.D."/>
            <person name="Yilmaz L.S."/>
            <person name="Rosebrock A.P."/>
            <person name="Caudy A.A."/>
            <person name="Walhout A.J."/>
        </authorList>
    </citation>
    <scope>NUCLEOTIDE SEQUENCE [LARGE SCALE GENOMIC DNA]</scope>
    <source>
        <strain evidence="8 9">DA1877</strain>
    </source>
</reference>
<keyword evidence="5 7" id="KW-1133">Transmembrane helix</keyword>
<organism evidence="8 9">
    <name type="scientific">Comamonas aquatica DA1877</name>
    <dbReference type="NCBI Taxonomy" id="1457173"/>
    <lineage>
        <taxon>Bacteria</taxon>
        <taxon>Pseudomonadati</taxon>
        <taxon>Pseudomonadota</taxon>
        <taxon>Betaproteobacteria</taxon>
        <taxon>Burkholderiales</taxon>
        <taxon>Comamonadaceae</taxon>
        <taxon>Comamonas</taxon>
    </lineage>
</organism>
<proteinExistence type="predicted"/>
<keyword evidence="3" id="KW-1003">Cell membrane</keyword>
<dbReference type="AlphaFoldDB" id="A0A014P2D2"/>
<dbReference type="GO" id="GO:0016746">
    <property type="term" value="F:acyltransferase activity"/>
    <property type="evidence" value="ECO:0007669"/>
    <property type="project" value="UniProtKB-KW"/>
</dbReference>
<keyword evidence="4 7" id="KW-0812">Transmembrane</keyword>
<evidence type="ECO:0000313" key="9">
    <source>
        <dbReference type="Proteomes" id="UP000020766"/>
    </source>
</evidence>
<accession>A0A014P2D2</accession>
<keyword evidence="8" id="KW-0012">Acyltransferase</keyword>
<protein>
    <submittedName>
        <fullName evidence="8">Glycerol acyltransferase</fullName>
    </submittedName>
</protein>